<dbReference type="Gene3D" id="1.10.10.10">
    <property type="entry name" value="Winged helix-like DNA-binding domain superfamily/Winged helix DNA-binding domain"/>
    <property type="match status" value="1"/>
</dbReference>
<evidence type="ECO:0000256" key="2">
    <source>
        <dbReference type="ARBA" id="ARBA00023125"/>
    </source>
</evidence>
<dbReference type="PROSITE" id="PS51077">
    <property type="entry name" value="HTH_ICLR"/>
    <property type="match status" value="1"/>
</dbReference>
<dbReference type="InterPro" id="IPR050707">
    <property type="entry name" value="HTH_MetabolicPath_Reg"/>
</dbReference>
<dbReference type="InterPro" id="IPR005471">
    <property type="entry name" value="Tscrpt_reg_IclR_N"/>
</dbReference>
<dbReference type="PROSITE" id="PS51078">
    <property type="entry name" value="ICLR_ED"/>
    <property type="match status" value="1"/>
</dbReference>
<dbReference type="InterPro" id="IPR036390">
    <property type="entry name" value="WH_DNA-bd_sf"/>
</dbReference>
<evidence type="ECO:0000256" key="3">
    <source>
        <dbReference type="ARBA" id="ARBA00023163"/>
    </source>
</evidence>
<feature type="domain" description="IclR-ED" evidence="7">
    <location>
        <begin position="71"/>
        <end position="254"/>
    </location>
</feature>
<evidence type="ECO:0000256" key="5">
    <source>
        <dbReference type="ARBA" id="ARBA00070406"/>
    </source>
</evidence>
<dbReference type="SMART" id="SM00346">
    <property type="entry name" value="HTH_ICLR"/>
    <property type="match status" value="1"/>
</dbReference>
<keyword evidence="9" id="KW-1185">Reference proteome</keyword>
<dbReference type="EMBL" id="BORC01000006">
    <property type="protein sequence ID" value="GIN63348.1"/>
    <property type="molecule type" value="Genomic_DNA"/>
</dbReference>
<protein>
    <recommendedName>
        <fullName evidence="5">Glycerol operon regulatory protein</fullName>
    </recommendedName>
</protein>
<dbReference type="Proteomes" id="UP000682111">
    <property type="component" value="Unassembled WGS sequence"/>
</dbReference>
<comment type="caution">
    <text evidence="8">The sequence shown here is derived from an EMBL/GenBank/DDBJ whole genome shotgun (WGS) entry which is preliminary data.</text>
</comment>
<keyword evidence="3" id="KW-0804">Transcription</keyword>
<dbReference type="Pfam" id="PF01614">
    <property type="entry name" value="IclR_C"/>
    <property type="match status" value="1"/>
</dbReference>
<dbReference type="Gene3D" id="3.30.450.40">
    <property type="match status" value="1"/>
</dbReference>
<dbReference type="PANTHER" id="PTHR30136">
    <property type="entry name" value="HELIX-TURN-HELIX TRANSCRIPTIONAL REGULATOR, ICLR FAMILY"/>
    <property type="match status" value="1"/>
</dbReference>
<dbReference type="InterPro" id="IPR036388">
    <property type="entry name" value="WH-like_DNA-bd_sf"/>
</dbReference>
<dbReference type="GO" id="GO:0045892">
    <property type="term" value="P:negative regulation of DNA-templated transcription"/>
    <property type="evidence" value="ECO:0007669"/>
    <property type="project" value="TreeGrafter"/>
</dbReference>
<dbReference type="AlphaFoldDB" id="A0A920BUX2"/>
<evidence type="ECO:0000313" key="9">
    <source>
        <dbReference type="Proteomes" id="UP000682111"/>
    </source>
</evidence>
<dbReference type="InterPro" id="IPR029016">
    <property type="entry name" value="GAF-like_dom_sf"/>
</dbReference>
<proteinExistence type="predicted"/>
<evidence type="ECO:0000256" key="4">
    <source>
        <dbReference type="ARBA" id="ARBA00058938"/>
    </source>
</evidence>
<dbReference type="RefSeq" id="WP_137744681.1">
    <property type="nucleotide sequence ID" value="NZ_BORC01000006.1"/>
</dbReference>
<dbReference type="GO" id="GO:0003677">
    <property type="term" value="F:DNA binding"/>
    <property type="evidence" value="ECO:0007669"/>
    <property type="project" value="UniProtKB-KW"/>
</dbReference>
<dbReference type="SUPFAM" id="SSF46785">
    <property type="entry name" value="Winged helix' DNA-binding domain"/>
    <property type="match status" value="1"/>
</dbReference>
<keyword evidence="2" id="KW-0238">DNA-binding</keyword>
<dbReference type="Pfam" id="PF09339">
    <property type="entry name" value="HTH_IclR"/>
    <property type="match status" value="1"/>
</dbReference>
<keyword evidence="1" id="KW-0805">Transcription regulation</keyword>
<evidence type="ECO:0000259" key="7">
    <source>
        <dbReference type="PROSITE" id="PS51078"/>
    </source>
</evidence>
<dbReference type="PANTHER" id="PTHR30136:SF24">
    <property type="entry name" value="HTH-TYPE TRANSCRIPTIONAL REPRESSOR ALLR"/>
    <property type="match status" value="1"/>
</dbReference>
<dbReference type="FunFam" id="1.10.10.10:FF:000056">
    <property type="entry name" value="IclR family transcriptional regulator"/>
    <property type="match status" value="1"/>
</dbReference>
<sequence>MDKDVGSVQSVDRALTILEILQENSKGLGVTDLAKQLHVSKSTAHRLLMSLLKKGFVQKDMETDKYLLGLKLIEFGQNVSENLDIRKLASGYLHELVEISGETAHLAILDNNEIVYIDKIESSATIRMYSKIGKRAPLHCTGIGKAVLAFLPEEKIKQIIDENGLKKFTDKTITDKEEMLAHLSEIKRRGYSIDDEEHELGINCAAAPILNHKGEVVAGISVAGPLMRISKEKLSRIAKEVLRVSQEISRLLGR</sequence>
<organism evidence="8 9">
    <name type="scientific">Robertmurraya siralis</name>
    <dbReference type="NCBI Taxonomy" id="77777"/>
    <lineage>
        <taxon>Bacteria</taxon>
        <taxon>Bacillati</taxon>
        <taxon>Bacillota</taxon>
        <taxon>Bacilli</taxon>
        <taxon>Bacillales</taxon>
        <taxon>Bacillaceae</taxon>
        <taxon>Robertmurraya</taxon>
    </lineage>
</organism>
<evidence type="ECO:0000313" key="8">
    <source>
        <dbReference type="EMBL" id="GIN63348.1"/>
    </source>
</evidence>
<comment type="function">
    <text evidence="4">May be an activator protein for the gylABX operon.</text>
</comment>
<dbReference type="OrthoDB" id="9791752at2"/>
<feature type="domain" description="HTH iclR-type" evidence="6">
    <location>
        <begin position="8"/>
        <end position="70"/>
    </location>
</feature>
<name>A0A920BUX2_9BACI</name>
<reference evidence="8" key="1">
    <citation type="submission" date="2021-03" db="EMBL/GenBank/DDBJ databases">
        <title>Antimicrobial resistance genes in bacteria isolated from Japanese honey, and their potential for conferring macrolide and lincosamide resistance in the American foulbrood pathogen Paenibacillus larvae.</title>
        <authorList>
            <person name="Okamoto M."/>
            <person name="Kumagai M."/>
            <person name="Kanamori H."/>
            <person name="Takamatsu D."/>
        </authorList>
    </citation>
    <scope>NUCLEOTIDE SEQUENCE</scope>
    <source>
        <strain evidence="8">J27TS8</strain>
    </source>
</reference>
<gene>
    <name evidence="8" type="ORF">J27TS8_33410</name>
</gene>
<dbReference type="SUPFAM" id="SSF55781">
    <property type="entry name" value="GAF domain-like"/>
    <property type="match status" value="1"/>
</dbReference>
<evidence type="ECO:0000256" key="1">
    <source>
        <dbReference type="ARBA" id="ARBA00023015"/>
    </source>
</evidence>
<evidence type="ECO:0000259" key="6">
    <source>
        <dbReference type="PROSITE" id="PS51077"/>
    </source>
</evidence>
<dbReference type="CDD" id="cd00090">
    <property type="entry name" value="HTH_ARSR"/>
    <property type="match status" value="1"/>
</dbReference>
<dbReference type="InterPro" id="IPR011991">
    <property type="entry name" value="ArsR-like_HTH"/>
</dbReference>
<dbReference type="InterPro" id="IPR014757">
    <property type="entry name" value="Tscrpt_reg_IclR_C"/>
</dbReference>
<dbReference type="GO" id="GO:0003700">
    <property type="term" value="F:DNA-binding transcription factor activity"/>
    <property type="evidence" value="ECO:0007669"/>
    <property type="project" value="TreeGrafter"/>
</dbReference>
<accession>A0A920BUX2</accession>